<feature type="domain" description="GGDEF" evidence="3">
    <location>
        <begin position="394"/>
        <end position="528"/>
    </location>
</feature>
<keyword evidence="1" id="KW-0175">Coiled coil</keyword>
<evidence type="ECO:0000256" key="1">
    <source>
        <dbReference type="SAM" id="Coils"/>
    </source>
</evidence>
<evidence type="ECO:0000313" key="4">
    <source>
        <dbReference type="EMBL" id="TMI91215.1"/>
    </source>
</evidence>
<keyword evidence="2" id="KW-0812">Transmembrane</keyword>
<dbReference type="Pfam" id="PF00990">
    <property type="entry name" value="GGDEF"/>
    <property type="match status" value="1"/>
</dbReference>
<feature type="transmembrane region" description="Helical" evidence="2">
    <location>
        <begin position="30"/>
        <end position="51"/>
    </location>
</feature>
<dbReference type="InterPro" id="IPR043128">
    <property type="entry name" value="Rev_trsase/Diguanyl_cyclase"/>
</dbReference>
<dbReference type="InterPro" id="IPR029787">
    <property type="entry name" value="Nucleotide_cyclase"/>
</dbReference>
<organism evidence="4 5">
    <name type="scientific">Candidatus Segetimicrobium genomatis</name>
    <dbReference type="NCBI Taxonomy" id="2569760"/>
    <lineage>
        <taxon>Bacteria</taxon>
        <taxon>Bacillati</taxon>
        <taxon>Candidatus Sysuimicrobiota</taxon>
        <taxon>Candidatus Sysuimicrobiia</taxon>
        <taxon>Candidatus Sysuimicrobiales</taxon>
        <taxon>Candidatus Segetimicrobiaceae</taxon>
        <taxon>Candidatus Segetimicrobium</taxon>
    </lineage>
</organism>
<proteinExistence type="predicted"/>
<dbReference type="SUPFAM" id="SSF55073">
    <property type="entry name" value="Nucleotide cyclase"/>
    <property type="match status" value="1"/>
</dbReference>
<reference evidence="4 5" key="1">
    <citation type="journal article" date="2019" name="Nat. Microbiol.">
        <title>Mediterranean grassland soil C-N compound turnover is dependent on rainfall and depth, and is mediated by genomically divergent microorganisms.</title>
        <authorList>
            <person name="Diamond S."/>
            <person name="Andeer P.F."/>
            <person name="Li Z."/>
            <person name="Crits-Christoph A."/>
            <person name="Burstein D."/>
            <person name="Anantharaman K."/>
            <person name="Lane K.R."/>
            <person name="Thomas B.C."/>
            <person name="Pan C."/>
            <person name="Northen T.R."/>
            <person name="Banfield J.F."/>
        </authorList>
    </citation>
    <scope>NUCLEOTIDE SEQUENCE [LARGE SCALE GENOMIC DNA]</scope>
    <source>
        <strain evidence="4">NP_3</strain>
    </source>
</reference>
<gene>
    <name evidence="4" type="ORF">E6H00_04520</name>
</gene>
<dbReference type="PROSITE" id="PS50887">
    <property type="entry name" value="GGDEF"/>
    <property type="match status" value="1"/>
</dbReference>
<dbReference type="Proteomes" id="UP000318509">
    <property type="component" value="Unassembled WGS sequence"/>
</dbReference>
<dbReference type="InterPro" id="IPR000160">
    <property type="entry name" value="GGDEF_dom"/>
</dbReference>
<protein>
    <submittedName>
        <fullName evidence="4">GGDEF domain-containing protein</fullName>
    </submittedName>
</protein>
<dbReference type="AlphaFoldDB" id="A0A537K645"/>
<feature type="coiled-coil region" evidence="1">
    <location>
        <begin position="199"/>
        <end position="226"/>
    </location>
</feature>
<accession>A0A537K645</accession>
<feature type="transmembrane region" description="Helical" evidence="2">
    <location>
        <begin position="87"/>
        <end position="115"/>
    </location>
</feature>
<feature type="transmembrane region" description="Helical" evidence="2">
    <location>
        <begin position="157"/>
        <end position="179"/>
    </location>
</feature>
<sequence>MTALTAPTAPVDEKLPTPLRRLGARTAEEWISLVRVMILLTLILALSLGIIPINHPTVHTTVALVGVYVLLLALGPRWFKVLRKADLIIALDILVVTLVVIISGSLSSPFIYLYYLTILEAAARLNLRQAIAASLAMAGMIVLLWTRSGQGATLETAGFRLGVIIAGGFFMALFLGMLVQEYRIAAERARWTELLDQRLQEATGLLEEQLRELRFYNELASRLSGELRVDGVLEILLQVFMETTGLAKGAAYVIGEDETPRIATSRGFEWAEGEHGPASMLLPALPAGATGGEVVTHRSPIGGGQEGLVASVPLIRAGSLRGWLCGLGGVPESFAEPVLRRVRGLAAQGVSALEAARLHEEVQRMVGVDPSRSLFPWGGLQKLVADEIRRCSGLLLVFSFAEVQLEDYIDDTLVGESDKDLALRRAIKLIQTCVRRIDVIAHDGAGRFAILLPRVAKMDAVDILQRLTRRLEEDAVAAQLLGVKRLMISAAVVTFPEDGTAVAGLFDKITGLLSQGPTSPARVKVPIS</sequence>
<dbReference type="Gene3D" id="3.30.450.40">
    <property type="match status" value="1"/>
</dbReference>
<keyword evidence="2" id="KW-1133">Transmembrane helix</keyword>
<evidence type="ECO:0000256" key="2">
    <source>
        <dbReference type="SAM" id="Phobius"/>
    </source>
</evidence>
<dbReference type="EMBL" id="VBAK01000101">
    <property type="protein sequence ID" value="TMI91215.1"/>
    <property type="molecule type" value="Genomic_DNA"/>
</dbReference>
<dbReference type="InterPro" id="IPR029016">
    <property type="entry name" value="GAF-like_dom_sf"/>
</dbReference>
<dbReference type="Gene3D" id="3.30.70.270">
    <property type="match status" value="1"/>
</dbReference>
<evidence type="ECO:0000259" key="3">
    <source>
        <dbReference type="PROSITE" id="PS50887"/>
    </source>
</evidence>
<name>A0A537K645_9BACT</name>
<comment type="caution">
    <text evidence="4">The sequence shown here is derived from an EMBL/GenBank/DDBJ whole genome shotgun (WGS) entry which is preliminary data.</text>
</comment>
<feature type="transmembrane region" description="Helical" evidence="2">
    <location>
        <begin position="127"/>
        <end position="145"/>
    </location>
</feature>
<keyword evidence="2" id="KW-0472">Membrane</keyword>
<evidence type="ECO:0000313" key="5">
    <source>
        <dbReference type="Proteomes" id="UP000318509"/>
    </source>
</evidence>
<feature type="transmembrane region" description="Helical" evidence="2">
    <location>
        <begin position="57"/>
        <end position="75"/>
    </location>
</feature>
<dbReference type="SUPFAM" id="SSF55781">
    <property type="entry name" value="GAF domain-like"/>
    <property type="match status" value="1"/>
</dbReference>